<feature type="chain" id="PRO_5040454557" description="Peptidase S1 domain-containing protein" evidence="4">
    <location>
        <begin position="20"/>
        <end position="319"/>
    </location>
</feature>
<evidence type="ECO:0000313" key="7">
    <source>
        <dbReference type="Proteomes" id="UP001153620"/>
    </source>
</evidence>
<dbReference type="GO" id="GO:0004252">
    <property type="term" value="F:serine-type endopeptidase activity"/>
    <property type="evidence" value="ECO:0007669"/>
    <property type="project" value="InterPro"/>
</dbReference>
<dbReference type="InterPro" id="IPR051333">
    <property type="entry name" value="CLIP_Serine_Protease"/>
</dbReference>
<keyword evidence="4" id="KW-0732">Signal</keyword>
<dbReference type="PANTHER" id="PTHR24260:SF134">
    <property type="entry name" value="AT07769P-RELATED"/>
    <property type="match status" value="1"/>
</dbReference>
<keyword evidence="7" id="KW-1185">Reference proteome</keyword>
<name>A0A9N9WRU0_9DIPT</name>
<gene>
    <name evidence="6" type="ORF">CHIRRI_LOCUS9390</name>
</gene>
<keyword evidence="3" id="KW-0378">Hydrolase</keyword>
<evidence type="ECO:0000256" key="4">
    <source>
        <dbReference type="SAM" id="SignalP"/>
    </source>
</evidence>
<reference evidence="6" key="1">
    <citation type="submission" date="2022-01" db="EMBL/GenBank/DDBJ databases">
        <authorList>
            <person name="King R."/>
        </authorList>
    </citation>
    <scope>NUCLEOTIDE SEQUENCE</scope>
</reference>
<keyword evidence="1" id="KW-1015">Disulfide bond</keyword>
<dbReference type="PRINTS" id="PR00722">
    <property type="entry name" value="CHYMOTRYPSIN"/>
</dbReference>
<evidence type="ECO:0000256" key="1">
    <source>
        <dbReference type="ARBA" id="ARBA00023157"/>
    </source>
</evidence>
<dbReference type="FunFam" id="2.40.10.10:FF:000068">
    <property type="entry name" value="transmembrane protease serine 2"/>
    <property type="match status" value="1"/>
</dbReference>
<accession>A0A9N9WRU0</accession>
<keyword evidence="3" id="KW-0720">Serine protease</keyword>
<organism evidence="6 7">
    <name type="scientific">Chironomus riparius</name>
    <dbReference type="NCBI Taxonomy" id="315576"/>
    <lineage>
        <taxon>Eukaryota</taxon>
        <taxon>Metazoa</taxon>
        <taxon>Ecdysozoa</taxon>
        <taxon>Arthropoda</taxon>
        <taxon>Hexapoda</taxon>
        <taxon>Insecta</taxon>
        <taxon>Pterygota</taxon>
        <taxon>Neoptera</taxon>
        <taxon>Endopterygota</taxon>
        <taxon>Diptera</taxon>
        <taxon>Nematocera</taxon>
        <taxon>Chironomoidea</taxon>
        <taxon>Chironomidae</taxon>
        <taxon>Chironominae</taxon>
        <taxon>Chironomus</taxon>
    </lineage>
</organism>
<dbReference type="InterPro" id="IPR001254">
    <property type="entry name" value="Trypsin_dom"/>
</dbReference>
<comment type="similarity">
    <text evidence="2">Belongs to the peptidase S1 family. CLIP subfamily.</text>
</comment>
<dbReference type="Pfam" id="PF00089">
    <property type="entry name" value="Trypsin"/>
    <property type="match status" value="1"/>
</dbReference>
<dbReference type="InterPro" id="IPR033116">
    <property type="entry name" value="TRYPSIN_SER"/>
</dbReference>
<dbReference type="CDD" id="cd00190">
    <property type="entry name" value="Tryp_SPc"/>
    <property type="match status" value="1"/>
</dbReference>
<evidence type="ECO:0000313" key="6">
    <source>
        <dbReference type="EMBL" id="CAG9806535.1"/>
    </source>
</evidence>
<dbReference type="PANTHER" id="PTHR24260">
    <property type="match status" value="1"/>
</dbReference>
<dbReference type="GO" id="GO:0006508">
    <property type="term" value="P:proteolysis"/>
    <property type="evidence" value="ECO:0007669"/>
    <property type="project" value="UniProtKB-KW"/>
</dbReference>
<reference evidence="6" key="2">
    <citation type="submission" date="2022-10" db="EMBL/GenBank/DDBJ databases">
        <authorList>
            <consortium name="ENA_rothamsted_submissions"/>
            <consortium name="culmorum"/>
            <person name="King R."/>
        </authorList>
    </citation>
    <scope>NUCLEOTIDE SEQUENCE</scope>
</reference>
<dbReference type="InterPro" id="IPR043504">
    <property type="entry name" value="Peptidase_S1_PA_chymotrypsin"/>
</dbReference>
<dbReference type="OrthoDB" id="10061449at2759"/>
<dbReference type="InterPro" id="IPR018114">
    <property type="entry name" value="TRYPSIN_HIS"/>
</dbReference>
<dbReference type="Gene3D" id="2.40.10.10">
    <property type="entry name" value="Trypsin-like serine proteases"/>
    <property type="match status" value="1"/>
</dbReference>
<protein>
    <recommendedName>
        <fullName evidence="5">Peptidase S1 domain-containing protein</fullName>
    </recommendedName>
</protein>
<evidence type="ECO:0000256" key="2">
    <source>
        <dbReference type="ARBA" id="ARBA00024195"/>
    </source>
</evidence>
<dbReference type="SUPFAM" id="SSF50494">
    <property type="entry name" value="Trypsin-like serine proteases"/>
    <property type="match status" value="1"/>
</dbReference>
<feature type="signal peptide" evidence="4">
    <location>
        <begin position="1"/>
        <end position="19"/>
    </location>
</feature>
<evidence type="ECO:0000259" key="5">
    <source>
        <dbReference type="PROSITE" id="PS50240"/>
    </source>
</evidence>
<sequence length="319" mass="35106">MKQLIFFAILSYFVVTQHAFELELQDFKDPIELPIYQEAIRNMKPNFTNIERERRIVGGEISQFGQFPYTVALHMRSRQGMFVCGGALIKYNWVLTAAHCIEGFNSIQVIVGTINRISGPSVFNITVSHSRDLIPHPQFNPTTISNDIGLIRLRTATPSLLDHTFVDVISLPTIIDSQIDLTGRMSTVSGFGATGFRMPPSEVLRFIKVPVISNQECSQVFGNAILSSNLCVSTIGGRSPCPGDSGGPLTTQIDLNRTVIIGVVSFGAEDCGIEVPVAFARVTSFLPWIESVIGSGNNILFEKFVGILIVIILFVRNLI</sequence>
<evidence type="ECO:0000256" key="3">
    <source>
        <dbReference type="RuleBase" id="RU363034"/>
    </source>
</evidence>
<dbReference type="PROSITE" id="PS50240">
    <property type="entry name" value="TRYPSIN_DOM"/>
    <property type="match status" value="1"/>
</dbReference>
<dbReference type="AlphaFoldDB" id="A0A9N9WRU0"/>
<dbReference type="Proteomes" id="UP001153620">
    <property type="component" value="Chromosome 3"/>
</dbReference>
<dbReference type="PROSITE" id="PS00135">
    <property type="entry name" value="TRYPSIN_SER"/>
    <property type="match status" value="1"/>
</dbReference>
<feature type="domain" description="Peptidase S1" evidence="5">
    <location>
        <begin position="56"/>
        <end position="294"/>
    </location>
</feature>
<dbReference type="InterPro" id="IPR009003">
    <property type="entry name" value="Peptidase_S1_PA"/>
</dbReference>
<dbReference type="InterPro" id="IPR001314">
    <property type="entry name" value="Peptidase_S1A"/>
</dbReference>
<dbReference type="SMART" id="SM00020">
    <property type="entry name" value="Tryp_SPc"/>
    <property type="match status" value="1"/>
</dbReference>
<proteinExistence type="inferred from homology"/>
<dbReference type="PROSITE" id="PS00134">
    <property type="entry name" value="TRYPSIN_HIS"/>
    <property type="match status" value="1"/>
</dbReference>
<dbReference type="EMBL" id="OU895879">
    <property type="protein sequence ID" value="CAG9806535.1"/>
    <property type="molecule type" value="Genomic_DNA"/>
</dbReference>
<keyword evidence="3" id="KW-0645">Protease</keyword>